<dbReference type="GO" id="GO:0003968">
    <property type="term" value="F:RNA-directed RNA polymerase activity"/>
    <property type="evidence" value="ECO:0007669"/>
    <property type="project" value="UniProtKB-KW"/>
</dbReference>
<name>A0AA51U974_9VIRU</name>
<evidence type="ECO:0000256" key="1">
    <source>
        <dbReference type="ARBA" id="ARBA00022679"/>
    </source>
</evidence>
<protein>
    <recommendedName>
        <fullName evidence="5">RNA-directed RNA polymerase</fullName>
        <ecNumber evidence="5">2.7.7.48</ecNumber>
    </recommendedName>
</protein>
<dbReference type="InterPro" id="IPR001795">
    <property type="entry name" value="RNA-dir_pol_luteovirus"/>
</dbReference>
<dbReference type="GO" id="GO:0003723">
    <property type="term" value="F:RNA binding"/>
    <property type="evidence" value="ECO:0007669"/>
    <property type="project" value="InterPro"/>
</dbReference>
<dbReference type="GO" id="GO:0000166">
    <property type="term" value="F:nucleotide binding"/>
    <property type="evidence" value="ECO:0007669"/>
    <property type="project" value="UniProtKB-KW"/>
</dbReference>
<dbReference type="GO" id="GO:0006351">
    <property type="term" value="P:DNA-templated transcription"/>
    <property type="evidence" value="ECO:0007669"/>
    <property type="project" value="InterPro"/>
</dbReference>
<dbReference type="EMBL" id="OQ995235">
    <property type="protein sequence ID" value="WMV64399.1"/>
    <property type="molecule type" value="Genomic_RNA"/>
</dbReference>
<comment type="catalytic activity">
    <reaction evidence="4 5">
        <text>RNA(n) + a ribonucleoside 5'-triphosphate = RNA(n+1) + diphosphate</text>
        <dbReference type="Rhea" id="RHEA:21248"/>
        <dbReference type="Rhea" id="RHEA-COMP:14527"/>
        <dbReference type="Rhea" id="RHEA-COMP:17342"/>
        <dbReference type="ChEBI" id="CHEBI:33019"/>
        <dbReference type="ChEBI" id="CHEBI:61557"/>
        <dbReference type="ChEBI" id="CHEBI:140395"/>
        <dbReference type="EC" id="2.7.7.48"/>
    </reaction>
</comment>
<accession>A0AA51U974</accession>
<keyword evidence="5" id="KW-0693">Viral RNA replication</keyword>
<keyword evidence="2 5" id="KW-0548">Nucleotidyltransferase</keyword>
<reference evidence="6" key="1">
    <citation type="journal article" date="2023" name="Viruses">
        <title>Mycoviruses in the Rust Fungus Uromyces fabae.</title>
        <authorList>
            <person name="Seitz J.M."/>
            <person name="Voegele R.T."/>
            <person name="Link T.I."/>
        </authorList>
    </citation>
    <scope>NUCLEOTIDE SEQUENCE</scope>
    <source>
        <strain evidence="6">Ufvs_12</strain>
    </source>
</reference>
<evidence type="ECO:0000256" key="4">
    <source>
        <dbReference type="ARBA" id="ARBA00048744"/>
    </source>
</evidence>
<proteinExistence type="predicted"/>
<dbReference type="EC" id="2.7.7.48" evidence="5"/>
<evidence type="ECO:0000256" key="2">
    <source>
        <dbReference type="ARBA" id="ARBA00022695"/>
    </source>
</evidence>
<reference evidence="6" key="2">
    <citation type="submission" date="2023-05" db="EMBL/GenBank/DDBJ databases">
        <authorList>
            <person name="Seitz J."/>
            <person name="Voegele R.T."/>
            <person name="Link T.I."/>
        </authorList>
    </citation>
    <scope>NUCLEOTIDE SEQUENCE</scope>
    <source>
        <strain evidence="6">Ufvs_12</strain>
    </source>
</reference>
<keyword evidence="5 6" id="KW-0696">RNA-directed RNA polymerase</keyword>
<evidence type="ECO:0000256" key="5">
    <source>
        <dbReference type="RuleBase" id="RU364050"/>
    </source>
</evidence>
<dbReference type="SUPFAM" id="SSF56672">
    <property type="entry name" value="DNA/RNA polymerases"/>
    <property type="match status" value="1"/>
</dbReference>
<keyword evidence="1 5" id="KW-0808">Transferase</keyword>
<dbReference type="Pfam" id="PF02123">
    <property type="entry name" value="RdRP_4"/>
    <property type="match status" value="1"/>
</dbReference>
<evidence type="ECO:0000256" key="3">
    <source>
        <dbReference type="ARBA" id="ARBA00022741"/>
    </source>
</evidence>
<organism evidence="6">
    <name type="scientific">Uromyces fabae virus</name>
    <dbReference type="NCBI Taxonomy" id="3069272"/>
    <lineage>
        <taxon>Viruses</taxon>
        <taxon>Riboviria</taxon>
    </lineage>
</organism>
<sequence>MYLTRRKIKDVEYATACNFEDGEFFLFDIREGFHGEGTMMVSFYEQSVLVYSIYSEKKQKSFFYIHKDLYTGNLSNSIKLRLSKLVYGADLFPYGNIDVNNVLNFVLHVPLGTGIDVECDDMEKQLKNDDRIMNDIKEGSCQPTTDYEIRMEEKMIKIIKGEVKLPTHRVSAQHLQHIKCQELEMLGVNEILERTKPLRKLIYNIMKADPTETFFVGIVVWVLLLSDNHKRLFAKSRILEWTYASEEDFFKKIKNNFTLRLKAVQNLVPLDLTPFFELEVLVNRGSGEVDWEKEKRNRIEPNLCNIAATDVYSISRELFNEIKNSGVKPKKWSWQEFWDDRWEWAPTGAFHSQYYEDQQFMSKNRSTRNKLNALCRMPDYKFDHFITRDKEMIAWPSTKYEWGKQRGIYGVDITNFIMTAYGMADCENILSGRFPIGKSATAENVKKTVKETLRNGVPFCFDFEDFNSQHSNQSMKAVLDAYMNVFKDKLEKEQIEAIVWARDAIDNTVIYEDTQLKKGYKTSGTLLSGWRLTTFMNTVLNYVYTNKAIGIGSELVSTHNGDDVLASINNLSELVSLLKGSKSLNVRYQRSKCYFSAIAEFLRVDHHNGTGSQYLSRAVSTFVHGATESSIPNDLRSNLEAIMTRRKELIERQADRATVDKLVRNQLSHIKKIWDVDDDVVYGIINTHTSTGGIATTITNATLSKTITMVLKQDEDITTEGDIEKYPGVKAYANKLMKFGIEKKYEKKIEKQLYATTQIGIGSTLTEYKISDTLQGNVGNNDYTSLKLNEISNNINEASSISVKNTSGYKENNNYRQHATNTNNLLWLRASQYGMFRKSYHGRKAVLAKTFGIPLININGKDSAISIRLKLEYDSHEAAKILL</sequence>
<dbReference type="InterPro" id="IPR043502">
    <property type="entry name" value="DNA/RNA_pol_sf"/>
</dbReference>
<evidence type="ECO:0000313" key="6">
    <source>
        <dbReference type="EMBL" id="WMV64399.1"/>
    </source>
</evidence>
<keyword evidence="3 5" id="KW-0547">Nucleotide-binding</keyword>